<dbReference type="PANTHER" id="PTHR12128">
    <property type="entry name" value="DIHYDRODIPICOLINATE SYNTHASE"/>
    <property type="match status" value="1"/>
</dbReference>
<evidence type="ECO:0000256" key="2">
    <source>
        <dbReference type="ARBA" id="ARBA00004878"/>
    </source>
</evidence>
<reference evidence="14" key="2">
    <citation type="submission" date="2015-06" db="UniProtKB">
        <authorList>
            <consortium name="EnsemblMetazoa"/>
        </authorList>
    </citation>
    <scope>IDENTIFICATION</scope>
</reference>
<dbReference type="EnsemblMetazoa" id="tetur01g03060.1">
    <property type="protein sequence ID" value="tetur01g03060.1"/>
    <property type="gene ID" value="tetur01g03060"/>
</dbReference>
<feature type="active site" description="Schiff-base intermediate with substrate" evidence="12">
    <location>
        <position position="201"/>
    </location>
</feature>
<dbReference type="OrthoDB" id="6411333at2759"/>
<evidence type="ECO:0000256" key="4">
    <source>
        <dbReference type="ARBA" id="ARBA00011881"/>
    </source>
</evidence>
<dbReference type="Gene3D" id="3.20.20.70">
    <property type="entry name" value="Aldolase class I"/>
    <property type="match status" value="1"/>
</dbReference>
<keyword evidence="6" id="KW-0963">Cytoplasm</keyword>
<dbReference type="GO" id="GO:0005737">
    <property type="term" value="C:cytoplasm"/>
    <property type="evidence" value="ECO:0007669"/>
    <property type="project" value="UniProtKB-SubCell"/>
</dbReference>
<evidence type="ECO:0000256" key="10">
    <source>
        <dbReference type="ARBA" id="ARBA00044906"/>
    </source>
</evidence>
<dbReference type="eggNOG" id="ENOG502QQA3">
    <property type="taxonomic scope" value="Eukaryota"/>
</dbReference>
<comment type="subcellular location">
    <subcellularLocation>
        <location evidence="1">Cytoplasm</location>
    </subcellularLocation>
</comment>
<dbReference type="PROSITE" id="PS00665">
    <property type="entry name" value="DHDPS_1"/>
    <property type="match status" value="1"/>
</dbReference>
<feature type="active site" description="Proton donor/acceptor" evidence="12">
    <location>
        <position position="171"/>
    </location>
</feature>
<keyword evidence="8" id="KW-0704">Schiff base</keyword>
<feature type="binding site" evidence="13">
    <location>
        <position position="78"/>
    </location>
    <ligand>
        <name>pyruvate</name>
        <dbReference type="ChEBI" id="CHEBI:15361"/>
    </ligand>
</feature>
<sequence>MDIDLKSEREKALETVEKYKMSGKLLARYNKLINFKGAIAAVAVPLNPDGTVNHEMFNAYTDHLISIGVGGVYINGTTGEGLSLSGAERMAVVQAWFQAIRTKKPDMLVIACISSTVVKETLEQANFYAIMNVDALAVLPPFYHRPETNDCLIRYLQSIYKAAPSLPLIYYHFPEMTNVKLDIRIFLEEAKLRVPNLAGIKYTCKDMAAISAVGYDLRHKYKIFTGYEECLLPMASMGIDAGICALFNFREAVTRWQAILNYFPSDLKAANEQQDGINDMKTIFAGGNFIHNVKKAISEETKGLVKLGKPRPPIHAHDQ</sequence>
<dbReference type="KEGG" id="tut:107363749"/>
<keyword evidence="7 11" id="KW-0456">Lyase</keyword>
<dbReference type="HOGENOM" id="CLU_049343_6_1_1"/>
<evidence type="ECO:0000256" key="6">
    <source>
        <dbReference type="ARBA" id="ARBA00022490"/>
    </source>
</evidence>
<dbReference type="GO" id="GO:0008747">
    <property type="term" value="F:N-acetylneuraminate lyase activity"/>
    <property type="evidence" value="ECO:0007669"/>
    <property type="project" value="UniProtKB-EC"/>
</dbReference>
<dbReference type="AlphaFoldDB" id="T1JQF8"/>
<evidence type="ECO:0000256" key="13">
    <source>
        <dbReference type="PIRSR" id="PIRSR001365-2"/>
    </source>
</evidence>
<keyword evidence="9" id="KW-0119">Carbohydrate metabolism</keyword>
<dbReference type="Pfam" id="PF00701">
    <property type="entry name" value="DHDPS"/>
    <property type="match status" value="1"/>
</dbReference>
<protein>
    <recommendedName>
        <fullName evidence="5">N-acetylneuraminate lyase</fullName>
        <ecNumber evidence="5">4.1.3.3</ecNumber>
    </recommendedName>
</protein>
<evidence type="ECO:0000256" key="3">
    <source>
        <dbReference type="ARBA" id="ARBA00006324"/>
    </source>
</evidence>
<dbReference type="InterPro" id="IPR002220">
    <property type="entry name" value="DapA-like"/>
</dbReference>
<organism evidence="14 15">
    <name type="scientific">Tetranychus urticae</name>
    <name type="common">Two-spotted spider mite</name>
    <dbReference type="NCBI Taxonomy" id="32264"/>
    <lineage>
        <taxon>Eukaryota</taxon>
        <taxon>Metazoa</taxon>
        <taxon>Ecdysozoa</taxon>
        <taxon>Arthropoda</taxon>
        <taxon>Chelicerata</taxon>
        <taxon>Arachnida</taxon>
        <taxon>Acari</taxon>
        <taxon>Acariformes</taxon>
        <taxon>Trombidiformes</taxon>
        <taxon>Prostigmata</taxon>
        <taxon>Eleutherengona</taxon>
        <taxon>Raphignathae</taxon>
        <taxon>Tetranychoidea</taxon>
        <taxon>Tetranychidae</taxon>
        <taxon>Tetranychus</taxon>
    </lineage>
</organism>
<evidence type="ECO:0000256" key="7">
    <source>
        <dbReference type="ARBA" id="ARBA00023239"/>
    </source>
</evidence>
<evidence type="ECO:0000256" key="9">
    <source>
        <dbReference type="ARBA" id="ARBA00023277"/>
    </source>
</evidence>
<dbReference type="PIRSF" id="PIRSF001365">
    <property type="entry name" value="DHDPS"/>
    <property type="match status" value="1"/>
</dbReference>
<evidence type="ECO:0000256" key="5">
    <source>
        <dbReference type="ARBA" id="ARBA00012911"/>
    </source>
</evidence>
<name>T1JQF8_TETUR</name>
<dbReference type="SMART" id="SM01130">
    <property type="entry name" value="DHDPS"/>
    <property type="match status" value="1"/>
</dbReference>
<dbReference type="SUPFAM" id="SSF51569">
    <property type="entry name" value="Aldolase"/>
    <property type="match status" value="1"/>
</dbReference>
<dbReference type="EMBL" id="CAEY01000437">
    <property type="status" value="NOT_ANNOTATED_CDS"/>
    <property type="molecule type" value="Genomic_DNA"/>
</dbReference>
<dbReference type="InterPro" id="IPR013785">
    <property type="entry name" value="Aldolase_TIM"/>
</dbReference>
<evidence type="ECO:0000256" key="1">
    <source>
        <dbReference type="ARBA" id="ARBA00004496"/>
    </source>
</evidence>
<dbReference type="OMA" id="FHFAMNE"/>
<comment type="pathway">
    <text evidence="2">Amino-sugar metabolism; N-acetylneuraminate degradation.</text>
</comment>
<evidence type="ECO:0000256" key="8">
    <source>
        <dbReference type="ARBA" id="ARBA00023270"/>
    </source>
</evidence>
<accession>T1JQF8</accession>
<dbReference type="STRING" id="32264.T1JQF8"/>
<dbReference type="CDD" id="cd00408">
    <property type="entry name" value="DHDPS-like"/>
    <property type="match status" value="1"/>
</dbReference>
<reference evidence="15" key="1">
    <citation type="submission" date="2011-08" db="EMBL/GenBank/DDBJ databases">
        <authorList>
            <person name="Rombauts S."/>
        </authorList>
    </citation>
    <scope>NUCLEOTIDE SEQUENCE</scope>
    <source>
        <strain evidence="15">London</strain>
    </source>
</reference>
<gene>
    <name evidence="14" type="primary">107363749</name>
</gene>
<dbReference type="InterPro" id="IPR020624">
    <property type="entry name" value="Schiff_base-form_aldolases_CS"/>
</dbReference>
<dbReference type="PRINTS" id="PR00146">
    <property type="entry name" value="DHPICSNTHASE"/>
</dbReference>
<evidence type="ECO:0000256" key="12">
    <source>
        <dbReference type="PIRSR" id="PIRSR001365-1"/>
    </source>
</evidence>
<evidence type="ECO:0000313" key="15">
    <source>
        <dbReference type="Proteomes" id="UP000015104"/>
    </source>
</evidence>
<comment type="similarity">
    <text evidence="3">Belongs to the DapA family. NanA subfamily.</text>
</comment>
<dbReference type="Proteomes" id="UP000015104">
    <property type="component" value="Unassembled WGS sequence"/>
</dbReference>
<dbReference type="EC" id="4.1.3.3" evidence="5"/>
<proteinExistence type="inferred from homology"/>
<comment type="catalytic activity">
    <reaction evidence="10">
        <text>aceneuramate = aldehydo-N-acetyl-D-mannosamine + pyruvate</text>
        <dbReference type="Rhea" id="RHEA:23296"/>
        <dbReference type="ChEBI" id="CHEBI:15361"/>
        <dbReference type="ChEBI" id="CHEBI:17122"/>
        <dbReference type="ChEBI" id="CHEBI:173083"/>
        <dbReference type="EC" id="4.1.3.3"/>
    </reaction>
</comment>
<feature type="binding site" evidence="13">
    <location>
        <position position="243"/>
    </location>
    <ligand>
        <name>pyruvate</name>
        <dbReference type="ChEBI" id="CHEBI:15361"/>
    </ligand>
</feature>
<keyword evidence="15" id="KW-1185">Reference proteome</keyword>
<evidence type="ECO:0000256" key="11">
    <source>
        <dbReference type="PIRNR" id="PIRNR001365"/>
    </source>
</evidence>
<comment type="subunit">
    <text evidence="4">Homotetramer.</text>
</comment>
<evidence type="ECO:0000313" key="14">
    <source>
        <dbReference type="EnsemblMetazoa" id="tetur01g03060.1"/>
    </source>
</evidence>
<dbReference type="PANTHER" id="PTHR12128:SF21">
    <property type="entry name" value="N-ACETYLNEURAMINATE LYASE"/>
    <property type="match status" value="1"/>
</dbReference>